<dbReference type="EMBL" id="JACHGJ010000001">
    <property type="protein sequence ID" value="MBB6479016.1"/>
    <property type="molecule type" value="Genomic_DNA"/>
</dbReference>
<evidence type="ECO:0000313" key="2">
    <source>
        <dbReference type="EMBL" id="MBB6479016.1"/>
    </source>
</evidence>
<comment type="caution">
    <text evidence="2">The sequence shown here is derived from an EMBL/GenBank/DDBJ whole genome shotgun (WGS) entry which is preliminary data.</text>
</comment>
<dbReference type="AlphaFoldDB" id="A0A841R5B6"/>
<organism evidence="2 3">
    <name type="scientific">Spirochaeta isovalerica</name>
    <dbReference type="NCBI Taxonomy" id="150"/>
    <lineage>
        <taxon>Bacteria</taxon>
        <taxon>Pseudomonadati</taxon>
        <taxon>Spirochaetota</taxon>
        <taxon>Spirochaetia</taxon>
        <taxon>Spirochaetales</taxon>
        <taxon>Spirochaetaceae</taxon>
        <taxon>Spirochaeta</taxon>
    </lineage>
</organism>
<dbReference type="InterPro" id="IPR011990">
    <property type="entry name" value="TPR-like_helical_dom_sf"/>
</dbReference>
<gene>
    <name evidence="2" type="ORF">HNR50_000649</name>
</gene>
<dbReference type="RefSeq" id="WP_184743682.1">
    <property type="nucleotide sequence ID" value="NZ_JACHGJ010000001.1"/>
</dbReference>
<dbReference type="SUPFAM" id="SSF48452">
    <property type="entry name" value="TPR-like"/>
    <property type="match status" value="1"/>
</dbReference>
<sequence>MKKTIFCLLLLAATAFLYGEVDRELAELYTNEAFYFYDRGNLSLADEYVSRAMVFSSLIPETWYLAGILREEQGDRLKSIELYRKSIDLTEVYTDYYYDLYTRYLNLLNITSSYKDVLDFFEEKKDIFEKDQEILLKVSDAAFRRGMIDYSRNLAAEVYMKNPYKLKALLYLMRSDRQNDYREKLRMALHRIEYDDNDEVVFQQLILDDSGSHKNELLSLYKEIFGETGFFALESGSREEDDAINNSRNLMIRSYGTDNLTDGVYFGDYNFDGISDEIVTVTGSLITYLSDPDQDNITDLSVKFDNGTPSNIYINNGSSGFEFSYSNYPYLDTVDYYKDNKRRTYKVYPGTAYTPIEELDSFSWKYNEERSLYADEKGLGESDLVAMSYLMVEYFPESNSIFREYSFRNGELAGIREDTLGDGTFSYFLDIAAWLPQAGRKDLNNDDFVDIFEYYEDGKLSGIAIDWNNNGKPEYIEDWSVLQIKSWDFDEDFLPDAQHIQSSDGEVYFSDPGSENSFIQNDLYSWNFSFENFWFGNN</sequence>
<protein>
    <submittedName>
        <fullName evidence="2">Tetratricopeptide (TPR) repeat protein</fullName>
    </submittedName>
</protein>
<evidence type="ECO:0000313" key="3">
    <source>
        <dbReference type="Proteomes" id="UP000587760"/>
    </source>
</evidence>
<accession>A0A841R5B6</accession>
<proteinExistence type="predicted"/>
<evidence type="ECO:0000256" key="1">
    <source>
        <dbReference type="SAM" id="SignalP"/>
    </source>
</evidence>
<dbReference type="Gene3D" id="1.25.40.10">
    <property type="entry name" value="Tetratricopeptide repeat domain"/>
    <property type="match status" value="1"/>
</dbReference>
<feature type="signal peptide" evidence="1">
    <location>
        <begin position="1"/>
        <end position="19"/>
    </location>
</feature>
<feature type="chain" id="PRO_5032596176" evidence="1">
    <location>
        <begin position="20"/>
        <end position="538"/>
    </location>
</feature>
<reference evidence="2 3" key="1">
    <citation type="submission" date="2020-08" db="EMBL/GenBank/DDBJ databases">
        <title>Genomic Encyclopedia of Type Strains, Phase IV (KMG-IV): sequencing the most valuable type-strain genomes for metagenomic binning, comparative biology and taxonomic classification.</title>
        <authorList>
            <person name="Goeker M."/>
        </authorList>
    </citation>
    <scope>NUCLEOTIDE SEQUENCE [LARGE SCALE GENOMIC DNA]</scope>
    <source>
        <strain evidence="2 3">DSM 2461</strain>
    </source>
</reference>
<keyword evidence="3" id="KW-1185">Reference proteome</keyword>
<keyword evidence="1" id="KW-0732">Signal</keyword>
<name>A0A841R5B6_9SPIO</name>
<dbReference type="Proteomes" id="UP000587760">
    <property type="component" value="Unassembled WGS sequence"/>
</dbReference>